<proteinExistence type="predicted"/>
<evidence type="ECO:0000259" key="3">
    <source>
        <dbReference type="PROSITE" id="PS50102"/>
    </source>
</evidence>
<dbReference type="AlphaFoldDB" id="A0AAV9XV36"/>
<feature type="compositionally biased region" description="Basic and acidic residues" evidence="2">
    <location>
        <begin position="302"/>
        <end position="311"/>
    </location>
</feature>
<gene>
    <name evidence="4" type="ORF">RS030_3477</name>
</gene>
<dbReference type="Proteomes" id="UP001311799">
    <property type="component" value="Unassembled WGS sequence"/>
</dbReference>
<sequence length="322" mass="36324">MSFSQDKDDETVGVDKSGSKVYIDYNDGEEEGEELIEKHIDDSKSPSRERGVISDDETNRSKDGVVDDIRTPRGGSTERIGNDLQGGDIRRSHSREKSEFDAEGCSLLVRNLRFETSPGRVRHHFEKYGPVRDVYLPLDYYSRRPRGFGFVEYMDPRDAQDAVGKLDGSLLDGSTIRVVIAHDRRKSPETMRRIQRDSGRGIPRVGSAGYSRYDHRSRGGYSHDHGYSRGGRYRDDYYGGNSRRHAHGGGGGSCSALGGFMSGGYRDDERSYRHKRPYTSRSPSLHSPRGRSVSRSPIRGSIGRDDNHSTGRESYQGKRYRK</sequence>
<dbReference type="EMBL" id="JAWDEY010000031">
    <property type="protein sequence ID" value="KAK6588630.1"/>
    <property type="molecule type" value="Genomic_DNA"/>
</dbReference>
<protein>
    <submittedName>
        <fullName evidence="4">Splicing factor RRM domain containing SC35-like splicing factor</fullName>
    </submittedName>
</protein>
<dbReference type="InterPro" id="IPR035979">
    <property type="entry name" value="RBD_domain_sf"/>
</dbReference>
<feature type="region of interest" description="Disordered" evidence="2">
    <location>
        <begin position="184"/>
        <end position="230"/>
    </location>
</feature>
<dbReference type="InterPro" id="IPR012677">
    <property type="entry name" value="Nucleotide-bd_a/b_plait_sf"/>
</dbReference>
<feature type="domain" description="RRM" evidence="3">
    <location>
        <begin position="105"/>
        <end position="183"/>
    </location>
</feature>
<feature type="compositionally biased region" description="Basic and acidic residues" evidence="2">
    <location>
        <begin position="212"/>
        <end position="230"/>
    </location>
</feature>
<keyword evidence="5" id="KW-1185">Reference proteome</keyword>
<dbReference type="SMART" id="SM00360">
    <property type="entry name" value="RRM"/>
    <property type="match status" value="1"/>
</dbReference>
<dbReference type="Gene3D" id="3.30.70.330">
    <property type="match status" value="1"/>
</dbReference>
<dbReference type="GO" id="GO:0003723">
    <property type="term" value="F:RNA binding"/>
    <property type="evidence" value="ECO:0007669"/>
    <property type="project" value="UniProtKB-UniRule"/>
</dbReference>
<accession>A0AAV9XV36</accession>
<feature type="compositionally biased region" description="Basic and acidic residues" evidence="2">
    <location>
        <begin position="184"/>
        <end position="199"/>
    </location>
</feature>
<evidence type="ECO:0000256" key="2">
    <source>
        <dbReference type="SAM" id="MobiDB-lite"/>
    </source>
</evidence>
<evidence type="ECO:0000256" key="1">
    <source>
        <dbReference type="PROSITE-ProRule" id="PRU00176"/>
    </source>
</evidence>
<feature type="region of interest" description="Disordered" evidence="2">
    <location>
        <begin position="1"/>
        <end position="96"/>
    </location>
</feature>
<feature type="region of interest" description="Disordered" evidence="2">
    <location>
        <begin position="268"/>
        <end position="322"/>
    </location>
</feature>
<dbReference type="Pfam" id="PF00076">
    <property type="entry name" value="RRM_1"/>
    <property type="match status" value="1"/>
</dbReference>
<evidence type="ECO:0000313" key="4">
    <source>
        <dbReference type="EMBL" id="KAK6588630.1"/>
    </source>
</evidence>
<dbReference type="InterPro" id="IPR050441">
    <property type="entry name" value="RBM"/>
</dbReference>
<comment type="caution">
    <text evidence="4">The sequence shown here is derived from an EMBL/GenBank/DDBJ whole genome shotgun (WGS) entry which is preliminary data.</text>
</comment>
<dbReference type="PROSITE" id="PS50102">
    <property type="entry name" value="RRM"/>
    <property type="match status" value="1"/>
</dbReference>
<keyword evidence="1" id="KW-0694">RNA-binding</keyword>
<organism evidence="4 5">
    <name type="scientific">Cryptosporidium xiaoi</name>
    <dbReference type="NCBI Taxonomy" id="659607"/>
    <lineage>
        <taxon>Eukaryota</taxon>
        <taxon>Sar</taxon>
        <taxon>Alveolata</taxon>
        <taxon>Apicomplexa</taxon>
        <taxon>Conoidasida</taxon>
        <taxon>Coccidia</taxon>
        <taxon>Eucoccidiorida</taxon>
        <taxon>Eimeriorina</taxon>
        <taxon>Cryptosporidiidae</taxon>
        <taxon>Cryptosporidium</taxon>
    </lineage>
</organism>
<evidence type="ECO:0000313" key="5">
    <source>
        <dbReference type="Proteomes" id="UP001311799"/>
    </source>
</evidence>
<name>A0AAV9XV36_9CRYT</name>
<reference evidence="4 5" key="1">
    <citation type="submission" date="2023-10" db="EMBL/GenBank/DDBJ databases">
        <title>Comparative genomics analysis reveals potential genetic determinants of host preference in Cryptosporidium xiaoi.</title>
        <authorList>
            <person name="Xiao L."/>
            <person name="Li J."/>
        </authorList>
    </citation>
    <scope>NUCLEOTIDE SEQUENCE [LARGE SCALE GENOMIC DNA]</scope>
    <source>
        <strain evidence="4 5">52996</strain>
    </source>
</reference>
<dbReference type="PANTHER" id="PTHR48034">
    <property type="entry name" value="TRANSFORMER-2 SEX-DETERMINING PROTEIN-RELATED"/>
    <property type="match status" value="1"/>
</dbReference>
<dbReference type="SUPFAM" id="SSF54928">
    <property type="entry name" value="RNA-binding domain, RBD"/>
    <property type="match status" value="1"/>
</dbReference>
<dbReference type="InterPro" id="IPR000504">
    <property type="entry name" value="RRM_dom"/>
</dbReference>
<feature type="compositionally biased region" description="Basic and acidic residues" evidence="2">
    <location>
        <begin position="35"/>
        <end position="71"/>
    </location>
</feature>